<keyword evidence="2" id="KW-1185">Reference proteome</keyword>
<evidence type="ECO:0000313" key="1">
    <source>
        <dbReference type="EMBL" id="WGV14647.1"/>
    </source>
</evidence>
<reference evidence="1 2" key="1">
    <citation type="submission" date="2023-04" db="EMBL/GenBank/DDBJ databases">
        <title>YMD61, complete Genome.</title>
        <authorList>
            <person name="Zhang J."/>
        </authorList>
    </citation>
    <scope>NUCLEOTIDE SEQUENCE [LARGE SCALE GENOMIC DNA]</scope>
    <source>
        <strain evidence="1 2">YMD61</strain>
    </source>
</reference>
<dbReference type="Proteomes" id="UP001230978">
    <property type="component" value="Chromosome"/>
</dbReference>
<dbReference type="EMBL" id="CP124535">
    <property type="protein sequence ID" value="WGV14647.1"/>
    <property type="molecule type" value="Genomic_DNA"/>
</dbReference>
<sequence>MRVLVFGDSHAACMIEAWRRGGWPTDWQMSFFVRPGSGPPEHAVTGTTIRAVTPAFRDVLARLDQPAEYDLAAQDAFVIIGGGISLFPLVQVLNTYDILDWGGEIGAETRPTITEPVLRLAVAEAFRATPAGRLLAELRAVPALADRPIHLMPQPFPSEKVLADRSIASGAGLRRLARLRLLARAATLFHDATKDLARDFGAQLHRQPETTIHRHAFTALPYSTEARRLVNLAQAQPKSDILHANQDYGVLLLRGITARTDTNP</sequence>
<name>A0ABY8Q254_9RHOB</name>
<organism evidence="1 2">
    <name type="scientific">Fuscovulum ytuae</name>
    <dbReference type="NCBI Taxonomy" id="3042299"/>
    <lineage>
        <taxon>Bacteria</taxon>
        <taxon>Pseudomonadati</taxon>
        <taxon>Pseudomonadota</taxon>
        <taxon>Alphaproteobacteria</taxon>
        <taxon>Rhodobacterales</taxon>
        <taxon>Paracoccaceae</taxon>
        <taxon>Fuscovulum</taxon>
    </lineage>
</organism>
<gene>
    <name evidence="1" type="ORF">QF092_10070</name>
</gene>
<evidence type="ECO:0000313" key="2">
    <source>
        <dbReference type="Proteomes" id="UP001230978"/>
    </source>
</evidence>
<protein>
    <submittedName>
        <fullName evidence="1">Uncharacterized protein</fullName>
    </submittedName>
</protein>
<dbReference type="RefSeq" id="WP_281463770.1">
    <property type="nucleotide sequence ID" value="NZ_CP124535.1"/>
</dbReference>
<accession>A0ABY8Q254</accession>
<proteinExistence type="predicted"/>